<feature type="compositionally biased region" description="Basic and acidic residues" evidence="5">
    <location>
        <begin position="471"/>
        <end position="483"/>
    </location>
</feature>
<organism evidence="8">
    <name type="scientific">Culicoides sonorensis</name>
    <name type="common">Biting midge</name>
    <dbReference type="NCBI Taxonomy" id="179676"/>
    <lineage>
        <taxon>Eukaryota</taxon>
        <taxon>Metazoa</taxon>
        <taxon>Ecdysozoa</taxon>
        <taxon>Arthropoda</taxon>
        <taxon>Hexapoda</taxon>
        <taxon>Insecta</taxon>
        <taxon>Pterygota</taxon>
        <taxon>Neoptera</taxon>
        <taxon>Endopterygota</taxon>
        <taxon>Diptera</taxon>
        <taxon>Nematocera</taxon>
        <taxon>Chironomoidea</taxon>
        <taxon>Ceratopogonidae</taxon>
        <taxon>Ceratopogoninae</taxon>
        <taxon>Culicoides</taxon>
        <taxon>Monoculicoides</taxon>
    </lineage>
</organism>
<dbReference type="InterPro" id="IPR039754">
    <property type="entry name" value="Esf1"/>
</dbReference>
<feature type="compositionally biased region" description="Acidic residues" evidence="5">
    <location>
        <begin position="262"/>
        <end position="281"/>
    </location>
</feature>
<dbReference type="GO" id="GO:0006364">
    <property type="term" value="P:rRNA processing"/>
    <property type="evidence" value="ECO:0007669"/>
    <property type="project" value="InterPro"/>
</dbReference>
<evidence type="ECO:0000256" key="2">
    <source>
        <dbReference type="ARBA" id="ARBA00009087"/>
    </source>
</evidence>
<feature type="region of interest" description="Disordered" evidence="5">
    <location>
        <begin position="609"/>
        <end position="633"/>
    </location>
</feature>
<dbReference type="PANTHER" id="PTHR12202:SF0">
    <property type="entry name" value="ESF1 HOMOLOG"/>
    <property type="match status" value="1"/>
</dbReference>
<dbReference type="GO" id="GO:0003723">
    <property type="term" value="F:RNA binding"/>
    <property type="evidence" value="ECO:0007669"/>
    <property type="project" value="TreeGrafter"/>
</dbReference>
<feature type="region of interest" description="Disordered" evidence="5">
    <location>
        <begin position="155"/>
        <end position="175"/>
    </location>
</feature>
<evidence type="ECO:0000256" key="3">
    <source>
        <dbReference type="ARBA" id="ARBA00023054"/>
    </source>
</evidence>
<keyword evidence="3" id="KW-0175">Coiled coil</keyword>
<dbReference type="OMA" id="YEMEMSW"/>
<dbReference type="VEuPathDB" id="VectorBase:CSON000550"/>
<feature type="region of interest" description="Disordered" evidence="5">
    <location>
        <begin position="412"/>
        <end position="590"/>
    </location>
</feature>
<feature type="region of interest" description="Disordered" evidence="5">
    <location>
        <begin position="82"/>
        <end position="126"/>
    </location>
</feature>
<accession>A0A336LQA1</accession>
<evidence type="ECO:0000259" key="7">
    <source>
        <dbReference type="Pfam" id="PF25121"/>
    </source>
</evidence>
<comment type="similarity">
    <text evidence="2">Belongs to the ESF1 family.</text>
</comment>
<evidence type="ECO:0000256" key="4">
    <source>
        <dbReference type="ARBA" id="ARBA00023242"/>
    </source>
</evidence>
<feature type="compositionally biased region" description="Basic and acidic residues" evidence="5">
    <location>
        <begin position="91"/>
        <end position="107"/>
    </location>
</feature>
<feature type="domain" description="NUC153" evidence="6">
    <location>
        <begin position="658"/>
        <end position="685"/>
    </location>
</feature>
<evidence type="ECO:0000256" key="1">
    <source>
        <dbReference type="ARBA" id="ARBA00004604"/>
    </source>
</evidence>
<sequence>MVKEDENKGDDNKIWSDPRFAHLVNDPRFKSLPKSQKKVKIDKRFQSMFENDKFKLKYTVDKYGRKQGTTTTEDLKKYYELSSEDEDAELEKEIEKEQKAIEERASESEDEGIEDVGKETDEFGNSILATDENISKDIKSKLKNLEIDYARGEAALVSDSSSDEESSEEEDNELVLDHVWGELDADAPRTEDSTYRLAACNMDWDRIRAVDIMVLCNSFLPPGGIVKKVSIYPSEFGKERLKEEEITGPKELIESSKPVNSDSDDENQSDIEAKEEDADEAEYQREKLREYQLNRLKYFYAVIECDSVATADKLYAECDGMEYESTACKLDFRFIPDDVTFDEDEPREVCEELPDLSKYKPRIFTTKALQQGKVELTWDENDMERREIQEKLLNGELQDVPDDVLKKYVACSSSEDEDQDEEEEEENEISDKESSDEDQSLNEEEPAKKSKTKKSSIDKYKSLLNEINQQEEEKKRNQIEREFTWGIGMENEINEKKIEKTKQDLTPFEKILEKKKEKRKARKEEIKRRKKGSDDSDDDIPEGVDMNDPYFAEEFASEEFKDTSKKSNKDKKKKKNQSENNASVEIDQEQKNAELALLLEDGDEDKRAHFSLKKIQEAEDDSQTGKKKRKFKKKKLRDILQEKEKAKVEDDFNINLEDDRFKAVFSKPEFNIDPTNPQFKKTKNMDVLIQEKLKRKTDKIDKSVNEAQDSKKVKLDPGISVIMKNIKRNVKG</sequence>
<feature type="compositionally biased region" description="Basic and acidic residues" evidence="5">
    <location>
        <begin position="493"/>
        <end position="503"/>
    </location>
</feature>
<dbReference type="EMBL" id="UFQT01000108">
    <property type="protein sequence ID" value="SSX20120.1"/>
    <property type="molecule type" value="Genomic_DNA"/>
</dbReference>
<evidence type="ECO:0000313" key="8">
    <source>
        <dbReference type="EMBL" id="SSX20120.1"/>
    </source>
</evidence>
<reference evidence="8" key="1">
    <citation type="submission" date="2018-07" db="EMBL/GenBank/DDBJ databases">
        <authorList>
            <person name="Quirk P.G."/>
            <person name="Krulwich T.A."/>
        </authorList>
    </citation>
    <scope>NUCLEOTIDE SEQUENCE</scope>
</reference>
<gene>
    <name evidence="8" type="primary">CSON000550</name>
</gene>
<comment type="subcellular location">
    <subcellularLocation>
        <location evidence="1">Nucleus</location>
        <location evidence="1">Nucleolus</location>
    </subcellularLocation>
</comment>
<feature type="domain" description="ESF1 RRM" evidence="7">
    <location>
        <begin position="194"/>
        <end position="350"/>
    </location>
</feature>
<feature type="compositionally biased region" description="Basic and acidic residues" evidence="5">
    <location>
        <begin position="558"/>
        <end position="567"/>
    </location>
</feature>
<feature type="compositionally biased region" description="Basic and acidic residues" evidence="5">
    <location>
        <begin position="242"/>
        <end position="254"/>
    </location>
</feature>
<dbReference type="Pfam" id="PF25121">
    <property type="entry name" value="RRM_ESF1"/>
    <property type="match status" value="1"/>
</dbReference>
<keyword evidence="4" id="KW-0539">Nucleus</keyword>
<name>A0A336LQA1_CULSO</name>
<dbReference type="InterPro" id="IPR012580">
    <property type="entry name" value="NUC153"/>
</dbReference>
<dbReference type="GO" id="GO:0005730">
    <property type="term" value="C:nucleolus"/>
    <property type="evidence" value="ECO:0007669"/>
    <property type="project" value="UniProtKB-SubCell"/>
</dbReference>
<proteinExistence type="inferred from homology"/>
<feature type="compositionally biased region" description="Acidic residues" evidence="5">
    <location>
        <begin position="414"/>
        <end position="444"/>
    </location>
</feature>
<evidence type="ECO:0000259" key="6">
    <source>
        <dbReference type="Pfam" id="PF08159"/>
    </source>
</evidence>
<evidence type="ECO:0000256" key="5">
    <source>
        <dbReference type="SAM" id="MobiDB-lite"/>
    </source>
</evidence>
<dbReference type="InterPro" id="IPR056750">
    <property type="entry name" value="RRM_ESF1"/>
</dbReference>
<feature type="region of interest" description="Disordered" evidence="5">
    <location>
        <begin position="242"/>
        <end position="283"/>
    </location>
</feature>
<dbReference type="PANTHER" id="PTHR12202">
    <property type="entry name" value="ESF1 HOMOLOG"/>
    <property type="match status" value="1"/>
</dbReference>
<protein>
    <submittedName>
        <fullName evidence="8">CSON000550 protein</fullName>
    </submittedName>
</protein>
<dbReference type="AlphaFoldDB" id="A0A336LQA1"/>
<dbReference type="Pfam" id="PF08159">
    <property type="entry name" value="NUC153"/>
    <property type="match status" value="1"/>
</dbReference>
<feature type="compositionally biased region" description="Acidic residues" evidence="5">
    <location>
        <begin position="161"/>
        <end position="174"/>
    </location>
</feature>